<evidence type="ECO:0000313" key="4">
    <source>
        <dbReference type="EMBL" id="PWN32763.1"/>
    </source>
</evidence>
<dbReference type="Pfam" id="PF05368">
    <property type="entry name" value="NmrA"/>
    <property type="match status" value="1"/>
</dbReference>
<dbReference type="Gene3D" id="3.40.50.720">
    <property type="entry name" value="NAD(P)-binding Rossmann-like Domain"/>
    <property type="match status" value="1"/>
</dbReference>
<accession>A0A316V999</accession>
<gene>
    <name evidence="4" type="ORF">FA14DRAFT_191837</name>
</gene>
<dbReference type="EMBL" id="KZ819605">
    <property type="protein sequence ID" value="PWN32763.1"/>
    <property type="molecule type" value="Genomic_DNA"/>
</dbReference>
<sequence>MSAKRIIVTMATGTQGSGLIRALAKRNQSTPNTFEILAVTRSAQSGKAKKLEALPGVRLLESEYIPEQIFEKASKDGPIYGVFSVQSAMLLPSHVPKGVEGETVLGKEVADVAAKYDVKHFIYTSVDQGGLPKTEVPHFEAKRFVEEYLAEKHAQLPKTILRPVAFMDNFSTGETMFGKVMNTALVTLTKVPIQLISATDIGEFAALAFENPSEYIGKTISLAGDELTPEQIQQTYQSVKGSKLPTTFSIFPKLITFLNKDMGSMFKFFNDHGYKADIAQLRQTHPELKTFEQYLKTEM</sequence>
<dbReference type="GO" id="GO:0005634">
    <property type="term" value="C:nucleus"/>
    <property type="evidence" value="ECO:0007669"/>
    <property type="project" value="TreeGrafter"/>
</dbReference>
<dbReference type="GeneID" id="37023678"/>
<organism evidence="4 5">
    <name type="scientific">Meira miltonrushii</name>
    <dbReference type="NCBI Taxonomy" id="1280837"/>
    <lineage>
        <taxon>Eukaryota</taxon>
        <taxon>Fungi</taxon>
        <taxon>Dikarya</taxon>
        <taxon>Basidiomycota</taxon>
        <taxon>Ustilaginomycotina</taxon>
        <taxon>Exobasidiomycetes</taxon>
        <taxon>Exobasidiales</taxon>
        <taxon>Brachybasidiaceae</taxon>
        <taxon>Meira</taxon>
    </lineage>
</organism>
<evidence type="ECO:0000256" key="1">
    <source>
        <dbReference type="ARBA" id="ARBA00006328"/>
    </source>
</evidence>
<dbReference type="InParanoid" id="A0A316V999"/>
<dbReference type="InterPro" id="IPR008030">
    <property type="entry name" value="NmrA-like"/>
</dbReference>
<dbReference type="InterPro" id="IPR051164">
    <property type="entry name" value="NmrA-like_oxidored"/>
</dbReference>
<keyword evidence="2" id="KW-0521">NADP</keyword>
<keyword evidence="5" id="KW-1185">Reference proteome</keyword>
<evidence type="ECO:0000313" key="5">
    <source>
        <dbReference type="Proteomes" id="UP000245771"/>
    </source>
</evidence>
<dbReference type="InterPro" id="IPR036291">
    <property type="entry name" value="NAD(P)-bd_dom_sf"/>
</dbReference>
<comment type="similarity">
    <text evidence="1">Belongs to the NmrA-type oxidoreductase family.</text>
</comment>
<proteinExistence type="inferred from homology"/>
<evidence type="ECO:0000259" key="3">
    <source>
        <dbReference type="Pfam" id="PF05368"/>
    </source>
</evidence>
<name>A0A316V999_9BASI</name>
<reference evidence="4 5" key="1">
    <citation type="journal article" date="2018" name="Mol. Biol. Evol.">
        <title>Broad Genomic Sampling Reveals a Smut Pathogenic Ancestry of the Fungal Clade Ustilaginomycotina.</title>
        <authorList>
            <person name="Kijpornyongpan T."/>
            <person name="Mondo S.J."/>
            <person name="Barry K."/>
            <person name="Sandor L."/>
            <person name="Lee J."/>
            <person name="Lipzen A."/>
            <person name="Pangilinan J."/>
            <person name="LaButti K."/>
            <person name="Hainaut M."/>
            <person name="Henrissat B."/>
            <person name="Grigoriev I.V."/>
            <person name="Spatafora J.W."/>
            <person name="Aime M.C."/>
        </authorList>
    </citation>
    <scope>NUCLEOTIDE SEQUENCE [LARGE SCALE GENOMIC DNA]</scope>
    <source>
        <strain evidence="4 5">MCA 3882</strain>
    </source>
</reference>
<feature type="domain" description="NmrA-like" evidence="3">
    <location>
        <begin position="3"/>
        <end position="295"/>
    </location>
</feature>
<dbReference type="STRING" id="1280837.A0A316V999"/>
<dbReference type="SUPFAM" id="SSF51735">
    <property type="entry name" value="NAD(P)-binding Rossmann-fold domains"/>
    <property type="match status" value="1"/>
</dbReference>
<dbReference type="PANTHER" id="PTHR42748:SF7">
    <property type="entry name" value="NMRA LIKE REDOX SENSOR 1-RELATED"/>
    <property type="match status" value="1"/>
</dbReference>
<dbReference type="Proteomes" id="UP000245771">
    <property type="component" value="Unassembled WGS sequence"/>
</dbReference>
<dbReference type="RefSeq" id="XP_025353065.1">
    <property type="nucleotide sequence ID" value="XM_025501897.1"/>
</dbReference>
<protein>
    <submittedName>
        <fullName evidence="4">NAD(P)-binding protein</fullName>
    </submittedName>
</protein>
<evidence type="ECO:0000256" key="2">
    <source>
        <dbReference type="ARBA" id="ARBA00022857"/>
    </source>
</evidence>
<dbReference type="AlphaFoldDB" id="A0A316V999"/>
<dbReference type="OrthoDB" id="9997102at2759"/>
<dbReference type="PANTHER" id="PTHR42748">
    <property type="entry name" value="NITROGEN METABOLITE REPRESSION PROTEIN NMRA FAMILY MEMBER"/>
    <property type="match status" value="1"/>
</dbReference>
<dbReference type="Gene3D" id="3.90.25.10">
    <property type="entry name" value="UDP-galactose 4-epimerase, domain 1"/>
    <property type="match status" value="1"/>
</dbReference>